<feature type="transmembrane region" description="Helical" evidence="1">
    <location>
        <begin position="187"/>
        <end position="208"/>
    </location>
</feature>
<name>A0ABV8Y246_9MICC</name>
<organism evidence="4 5">
    <name type="scientific">Citricoccus alkalitolerans</name>
    <dbReference type="NCBI Taxonomy" id="246603"/>
    <lineage>
        <taxon>Bacteria</taxon>
        <taxon>Bacillati</taxon>
        <taxon>Actinomycetota</taxon>
        <taxon>Actinomycetes</taxon>
        <taxon>Micrococcales</taxon>
        <taxon>Micrococcaceae</taxon>
        <taxon>Citricoccus</taxon>
    </lineage>
</organism>
<gene>
    <name evidence="4" type="ORF">ACFO0K_15060</name>
</gene>
<dbReference type="EMBL" id="JBHSEN010000003">
    <property type="protein sequence ID" value="MFC4430988.1"/>
    <property type="molecule type" value="Genomic_DNA"/>
</dbReference>
<feature type="signal peptide" evidence="2">
    <location>
        <begin position="1"/>
        <end position="27"/>
    </location>
</feature>
<keyword evidence="5" id="KW-1185">Reference proteome</keyword>
<keyword evidence="1" id="KW-0472">Membrane</keyword>
<dbReference type="PROSITE" id="PS51318">
    <property type="entry name" value="TAT"/>
    <property type="match status" value="1"/>
</dbReference>
<feature type="domain" description="DUF4142" evidence="3">
    <location>
        <begin position="32"/>
        <end position="167"/>
    </location>
</feature>
<evidence type="ECO:0000256" key="2">
    <source>
        <dbReference type="SAM" id="SignalP"/>
    </source>
</evidence>
<evidence type="ECO:0000313" key="4">
    <source>
        <dbReference type="EMBL" id="MFC4430988.1"/>
    </source>
</evidence>
<evidence type="ECO:0000259" key="3">
    <source>
        <dbReference type="Pfam" id="PF13628"/>
    </source>
</evidence>
<dbReference type="RefSeq" id="WP_344231105.1">
    <property type="nucleotide sequence ID" value="NZ_BAAALH010000003.1"/>
</dbReference>
<dbReference type="Pfam" id="PF13628">
    <property type="entry name" value="DUF4142"/>
    <property type="match status" value="1"/>
</dbReference>
<feature type="chain" id="PRO_5047381760" evidence="2">
    <location>
        <begin position="28"/>
        <end position="215"/>
    </location>
</feature>
<evidence type="ECO:0000313" key="5">
    <source>
        <dbReference type="Proteomes" id="UP001595965"/>
    </source>
</evidence>
<reference evidence="5" key="1">
    <citation type="journal article" date="2019" name="Int. J. Syst. Evol. Microbiol.">
        <title>The Global Catalogue of Microorganisms (GCM) 10K type strain sequencing project: providing services to taxonomists for standard genome sequencing and annotation.</title>
        <authorList>
            <consortium name="The Broad Institute Genomics Platform"/>
            <consortium name="The Broad Institute Genome Sequencing Center for Infectious Disease"/>
            <person name="Wu L."/>
            <person name="Ma J."/>
        </authorList>
    </citation>
    <scope>NUCLEOTIDE SEQUENCE [LARGE SCALE GENOMIC DNA]</scope>
    <source>
        <strain evidence="5">CGMCC 1.12125</strain>
    </source>
</reference>
<keyword evidence="2" id="KW-0732">Signal</keyword>
<dbReference type="Proteomes" id="UP001595965">
    <property type="component" value="Unassembled WGS sequence"/>
</dbReference>
<dbReference type="InterPro" id="IPR012347">
    <property type="entry name" value="Ferritin-like"/>
</dbReference>
<sequence>MSLLRRAGLGAVTMLAAVMLVASPAAAAPSEQDTSWMVSAHQSNLAEIAAGTAAQEQATTEAVREMGATLIEDHQALDADLTAAAEEFGVALPDEPSAEQQAALEEVMAQNGEAFDAAWIASQIEGHRMSLAAGEEQIASGSDPAAIGLAQDAAPVIQGHLDHLLQLSGDAPDAVPSGLGPDRAPTWLGGVLIGLGMVVVAASLVFFVRRGQVRV</sequence>
<keyword evidence="1" id="KW-0812">Transmembrane</keyword>
<comment type="caution">
    <text evidence="4">The sequence shown here is derived from an EMBL/GenBank/DDBJ whole genome shotgun (WGS) entry which is preliminary data.</text>
</comment>
<accession>A0ABV8Y246</accession>
<dbReference type="PANTHER" id="PTHR38593:SF1">
    <property type="entry name" value="BLR2558 PROTEIN"/>
    <property type="match status" value="1"/>
</dbReference>
<dbReference type="PANTHER" id="PTHR38593">
    <property type="entry name" value="BLR2558 PROTEIN"/>
    <property type="match status" value="1"/>
</dbReference>
<dbReference type="InterPro" id="IPR025419">
    <property type="entry name" value="DUF4142"/>
</dbReference>
<dbReference type="Gene3D" id="1.20.1260.10">
    <property type="match status" value="1"/>
</dbReference>
<protein>
    <submittedName>
        <fullName evidence="4">DUF4142 domain-containing protein</fullName>
    </submittedName>
</protein>
<keyword evidence="1" id="KW-1133">Transmembrane helix</keyword>
<proteinExistence type="predicted"/>
<evidence type="ECO:0000256" key="1">
    <source>
        <dbReference type="SAM" id="Phobius"/>
    </source>
</evidence>
<dbReference type="InterPro" id="IPR006311">
    <property type="entry name" value="TAT_signal"/>
</dbReference>